<accession>A7IUZ3</accession>
<gene>
    <name evidence="1" type="primary">m613L</name>
    <name evidence="1" type="ORF">MT325_m613L</name>
</gene>
<evidence type="ECO:0000313" key="1">
    <source>
        <dbReference type="EMBL" id="ABT14167.1"/>
    </source>
</evidence>
<evidence type="ECO:0000313" key="2">
    <source>
        <dbReference type="Proteomes" id="UP000246715"/>
    </source>
</evidence>
<organismHost>
    <name type="scientific">Paramecium bursaria</name>
    <dbReference type="NCBI Taxonomy" id="74790"/>
</organismHost>
<name>A7IUZ3_PBCVM</name>
<organism evidence="1 2">
    <name type="scientific">Paramecium bursaria Chlorella virus MT325</name>
    <name type="common">PBCV-MT325</name>
    <dbReference type="NCBI Taxonomy" id="346932"/>
    <lineage>
        <taxon>Viruses</taxon>
        <taxon>Varidnaviria</taxon>
        <taxon>Bamfordvirae</taxon>
        <taxon>Nucleocytoviricota</taxon>
        <taxon>Megaviricetes</taxon>
        <taxon>Algavirales</taxon>
        <taxon>Phycodnaviridae</taxon>
        <taxon>Chlorovirus</taxon>
        <taxon>Chlorovirus conductrix</taxon>
        <taxon>Paramecium bursaria Chlorella virus A1</taxon>
    </lineage>
</organism>
<proteinExistence type="predicted"/>
<reference evidence="1 2" key="1">
    <citation type="journal article" date="2007" name="Virology">
        <title>Sequence and annotation of the 314-kb MT325 and the 321-kb FR483 viruses that infect Chlorella Pbi.</title>
        <authorList>
            <person name="Fitzgerald L.A."/>
            <person name="Graves M.V."/>
            <person name="Li X."/>
            <person name="Feldblyum T."/>
            <person name="Hartigan J."/>
            <person name="Van Etten J.L."/>
        </authorList>
    </citation>
    <scope>NUCLEOTIDE SEQUENCE [LARGE SCALE GENOMIC DNA]</scope>
    <source>
        <strain evidence="1 2">MT325</strain>
    </source>
</reference>
<protein>
    <submittedName>
        <fullName evidence="1">Uncharacterized protein m613L</fullName>
    </submittedName>
</protein>
<dbReference type="EMBL" id="DQ491001">
    <property type="protein sequence ID" value="ABT14167.1"/>
    <property type="molecule type" value="Genomic_DNA"/>
</dbReference>
<dbReference type="Proteomes" id="UP000246715">
    <property type="component" value="Segment"/>
</dbReference>
<sequence length="82" mass="9897">MCNGINIVIVVRIPEFLQKLFYLCWFDVARTRDPVFLEFRTHRLDNFVRNMRPLLGLKCIETFYEVIRPLISHRVVLFGKRI</sequence>